<evidence type="ECO:0000256" key="2">
    <source>
        <dbReference type="ARBA" id="ARBA00022475"/>
    </source>
</evidence>
<evidence type="ECO:0000259" key="8">
    <source>
        <dbReference type="PROSITE" id="PS50893"/>
    </source>
</evidence>
<evidence type="ECO:0000256" key="3">
    <source>
        <dbReference type="ARBA" id="ARBA00022741"/>
    </source>
</evidence>
<keyword evidence="1" id="KW-0813">Transport</keyword>
<evidence type="ECO:0000313" key="10">
    <source>
        <dbReference type="Proteomes" id="UP000596827"/>
    </source>
</evidence>
<dbReference type="NCBIfam" id="TIGR01189">
    <property type="entry name" value="ccmA"/>
    <property type="match status" value="1"/>
</dbReference>
<dbReference type="SUPFAM" id="SSF52540">
    <property type="entry name" value="P-loop containing nucleoside triphosphate hydrolases"/>
    <property type="match status" value="1"/>
</dbReference>
<dbReference type="GO" id="GO:0016887">
    <property type="term" value="F:ATP hydrolysis activity"/>
    <property type="evidence" value="ECO:0007669"/>
    <property type="project" value="InterPro"/>
</dbReference>
<evidence type="ECO:0000256" key="5">
    <source>
        <dbReference type="ARBA" id="ARBA00022840"/>
    </source>
</evidence>
<keyword evidence="4" id="KW-0201">Cytochrome c-type biogenesis</keyword>
<keyword evidence="7" id="KW-0472">Membrane</keyword>
<dbReference type="GO" id="GO:0022857">
    <property type="term" value="F:transmembrane transporter activity"/>
    <property type="evidence" value="ECO:0007669"/>
    <property type="project" value="InterPro"/>
</dbReference>
<evidence type="ECO:0000256" key="7">
    <source>
        <dbReference type="ARBA" id="ARBA00023136"/>
    </source>
</evidence>
<dbReference type="InterPro" id="IPR005895">
    <property type="entry name" value="ABC_transptr_haem_export_CcmA"/>
</dbReference>
<dbReference type="Pfam" id="PF00005">
    <property type="entry name" value="ABC_tran"/>
    <property type="match status" value="1"/>
</dbReference>
<dbReference type="SMART" id="SM00382">
    <property type="entry name" value="AAA"/>
    <property type="match status" value="1"/>
</dbReference>
<dbReference type="Proteomes" id="UP000596827">
    <property type="component" value="Unassembled WGS sequence"/>
</dbReference>
<protein>
    <submittedName>
        <fullName evidence="9">Cytochrome c biogenesis heme-transporting ATPase CcmA</fullName>
    </submittedName>
</protein>
<name>A0A923M7T6_9BURK</name>
<dbReference type="Gene3D" id="3.40.50.300">
    <property type="entry name" value="P-loop containing nucleotide triphosphate hydrolases"/>
    <property type="match status" value="1"/>
</dbReference>
<proteinExistence type="predicted"/>
<dbReference type="PANTHER" id="PTHR43499">
    <property type="entry name" value="ABC TRANSPORTER I FAMILY MEMBER 1"/>
    <property type="match status" value="1"/>
</dbReference>
<dbReference type="EMBL" id="JACORU010000002">
    <property type="protein sequence ID" value="MBC5764473.1"/>
    <property type="molecule type" value="Genomic_DNA"/>
</dbReference>
<dbReference type="NCBIfam" id="NF010061">
    <property type="entry name" value="PRK13538.1"/>
    <property type="match status" value="1"/>
</dbReference>
<evidence type="ECO:0000256" key="4">
    <source>
        <dbReference type="ARBA" id="ARBA00022748"/>
    </source>
</evidence>
<dbReference type="GO" id="GO:0017004">
    <property type="term" value="P:cytochrome complex assembly"/>
    <property type="evidence" value="ECO:0007669"/>
    <property type="project" value="UniProtKB-KW"/>
</dbReference>
<keyword evidence="6" id="KW-1278">Translocase</keyword>
<reference evidence="9" key="1">
    <citation type="submission" date="2020-08" db="EMBL/GenBank/DDBJ databases">
        <title>Ramlibacter sp. GTP1 16S ribosomal RNA gene genome sequencing and assembly.</title>
        <authorList>
            <person name="Kang M."/>
        </authorList>
    </citation>
    <scope>NUCLEOTIDE SEQUENCE</scope>
    <source>
        <strain evidence="9">GTP1</strain>
    </source>
</reference>
<keyword evidence="5" id="KW-0067">ATP-binding</keyword>
<dbReference type="PANTHER" id="PTHR43499:SF1">
    <property type="entry name" value="ABC TRANSPORTER I FAMILY MEMBER 1"/>
    <property type="match status" value="1"/>
</dbReference>
<dbReference type="InterPro" id="IPR017871">
    <property type="entry name" value="ABC_transporter-like_CS"/>
</dbReference>
<dbReference type="PROSITE" id="PS50893">
    <property type="entry name" value="ABC_TRANSPORTER_2"/>
    <property type="match status" value="1"/>
</dbReference>
<sequence>MLSARHLTCIRGDRPLFEGVGFSLSAGQWAHVRGGNGVGKTSLLRILAGLSPAAEGEILWGGEPIGSEAFRRELMYLGHQPAVKEDLSALENLQLAAGLDGDVLEVADAERALRRFGLAGREDLPVRFLSAGQKRRVLLARTLTRKAKLWILDEPFTALDVNAVQMLAGIVRDHLAAGGMAVLTSHQEIPLEAAVVVDLSLHGAQPVARPVAQMQAVQA</sequence>
<evidence type="ECO:0000256" key="6">
    <source>
        <dbReference type="ARBA" id="ARBA00022967"/>
    </source>
</evidence>
<dbReference type="InterPro" id="IPR027417">
    <property type="entry name" value="P-loop_NTPase"/>
</dbReference>
<keyword evidence="2" id="KW-1003">Cell membrane</keyword>
<evidence type="ECO:0000256" key="1">
    <source>
        <dbReference type="ARBA" id="ARBA00022448"/>
    </source>
</evidence>
<dbReference type="InterPro" id="IPR003439">
    <property type="entry name" value="ABC_transporter-like_ATP-bd"/>
</dbReference>
<dbReference type="PROSITE" id="PS00211">
    <property type="entry name" value="ABC_TRANSPORTER_1"/>
    <property type="match status" value="1"/>
</dbReference>
<dbReference type="AlphaFoldDB" id="A0A923M7T6"/>
<keyword evidence="10" id="KW-1185">Reference proteome</keyword>
<gene>
    <name evidence="9" type="primary">ccmA</name>
    <name evidence="9" type="ORF">H8R02_08430</name>
</gene>
<dbReference type="GO" id="GO:0005524">
    <property type="term" value="F:ATP binding"/>
    <property type="evidence" value="ECO:0007669"/>
    <property type="project" value="UniProtKB-KW"/>
</dbReference>
<keyword evidence="3" id="KW-0547">Nucleotide-binding</keyword>
<dbReference type="RefSeq" id="WP_187080943.1">
    <property type="nucleotide sequence ID" value="NZ_JACORU010000002.1"/>
</dbReference>
<dbReference type="InterPro" id="IPR003593">
    <property type="entry name" value="AAA+_ATPase"/>
</dbReference>
<evidence type="ECO:0000313" key="9">
    <source>
        <dbReference type="EMBL" id="MBC5764473.1"/>
    </source>
</evidence>
<accession>A0A923M7T6</accession>
<comment type="caution">
    <text evidence="9">The sequence shown here is derived from an EMBL/GenBank/DDBJ whole genome shotgun (WGS) entry which is preliminary data.</text>
</comment>
<feature type="domain" description="ABC transporter" evidence="8">
    <location>
        <begin position="2"/>
        <end position="219"/>
    </location>
</feature>
<organism evidence="9 10">
    <name type="scientific">Ramlibacter albus</name>
    <dbReference type="NCBI Taxonomy" id="2079448"/>
    <lineage>
        <taxon>Bacteria</taxon>
        <taxon>Pseudomonadati</taxon>
        <taxon>Pseudomonadota</taxon>
        <taxon>Betaproteobacteria</taxon>
        <taxon>Burkholderiales</taxon>
        <taxon>Comamonadaceae</taxon>
        <taxon>Ramlibacter</taxon>
    </lineage>
</organism>